<comment type="caution">
    <text evidence="3">The sequence shown here is derived from an EMBL/GenBank/DDBJ whole genome shotgun (WGS) entry which is preliminary data.</text>
</comment>
<feature type="compositionally biased region" description="Low complexity" evidence="1">
    <location>
        <begin position="290"/>
        <end position="301"/>
    </location>
</feature>
<dbReference type="AlphaFoldDB" id="A0A919RHY1"/>
<dbReference type="Proteomes" id="UP000606172">
    <property type="component" value="Unassembled WGS sequence"/>
</dbReference>
<protein>
    <submittedName>
        <fullName evidence="3">Uncharacterized protein</fullName>
    </submittedName>
</protein>
<feature type="transmembrane region" description="Helical" evidence="2">
    <location>
        <begin position="416"/>
        <end position="435"/>
    </location>
</feature>
<feature type="compositionally biased region" description="Pro residues" evidence="1">
    <location>
        <begin position="302"/>
        <end position="317"/>
    </location>
</feature>
<feature type="region of interest" description="Disordered" evidence="1">
    <location>
        <begin position="57"/>
        <end position="87"/>
    </location>
</feature>
<name>A0A919RHY1_9ACTN</name>
<keyword evidence="2" id="KW-0472">Membrane</keyword>
<keyword evidence="4" id="KW-1185">Reference proteome</keyword>
<evidence type="ECO:0000256" key="2">
    <source>
        <dbReference type="SAM" id="Phobius"/>
    </source>
</evidence>
<keyword evidence="2" id="KW-0812">Transmembrane</keyword>
<dbReference type="EMBL" id="BOOW01000020">
    <property type="protein sequence ID" value="GII93140.1"/>
    <property type="molecule type" value="Genomic_DNA"/>
</dbReference>
<accession>A0A919RHY1</accession>
<keyword evidence="2" id="KW-1133">Transmembrane helix</keyword>
<reference evidence="3" key="1">
    <citation type="submission" date="2021-01" db="EMBL/GenBank/DDBJ databases">
        <title>Whole genome shotgun sequence of Sinosporangium siamense NBRC 109515.</title>
        <authorList>
            <person name="Komaki H."/>
            <person name="Tamura T."/>
        </authorList>
    </citation>
    <scope>NUCLEOTIDE SEQUENCE</scope>
    <source>
        <strain evidence="3">NBRC 109515</strain>
    </source>
</reference>
<sequence length="448" mass="42310">MVTDWWARARLASVCGVGVLTLTSGGGAVHAVANAGAEPTPGVFVYGAPASSAFSGLGSPVPSATGSSAGELPAGVPSREARSGEPGCAWVPRRERRVSEGVAGWCSPVVGDLGGAAGARRVHGGTSSGGRAGGSEPVDPAGAGADLTASGARVPQAAAGLRPGVERQVGAAPRPTAVDASAGPPGNGPQGSAREPGGSVGPAGEAGSGAALGFGVGGEGVGGSAGAGVGGGVRPGSAGVVIAPGVAGGVPGHVGSTPGAGSASGQAGVRPGGEIGATRDSRPADRAHAVPDAASNAAAPKPVAPNPAPPNPAPPNAAAPNAAAPAPAAQVPGALPPGAQVPGAVPPGADIGAGLSPEGMAGMLGFGEPAVRLPEATPGPDLGVSGREPLGAPWPRAVAIGKRQVRAEPERPLTGVVGWLFAVGAVGGLTGLLWAQSVIRRRHTLTRI</sequence>
<organism evidence="3 4">
    <name type="scientific">Sinosporangium siamense</name>
    <dbReference type="NCBI Taxonomy" id="1367973"/>
    <lineage>
        <taxon>Bacteria</taxon>
        <taxon>Bacillati</taxon>
        <taxon>Actinomycetota</taxon>
        <taxon>Actinomycetes</taxon>
        <taxon>Streptosporangiales</taxon>
        <taxon>Streptosporangiaceae</taxon>
        <taxon>Sinosporangium</taxon>
    </lineage>
</organism>
<evidence type="ECO:0000313" key="3">
    <source>
        <dbReference type="EMBL" id="GII93140.1"/>
    </source>
</evidence>
<proteinExistence type="predicted"/>
<feature type="compositionally biased region" description="Basic and acidic residues" evidence="1">
    <location>
        <begin position="277"/>
        <end position="289"/>
    </location>
</feature>
<evidence type="ECO:0000313" key="4">
    <source>
        <dbReference type="Proteomes" id="UP000606172"/>
    </source>
</evidence>
<gene>
    <name evidence="3" type="ORF">Ssi02_33710</name>
</gene>
<feature type="region of interest" description="Disordered" evidence="1">
    <location>
        <begin position="117"/>
        <end position="206"/>
    </location>
</feature>
<evidence type="ECO:0000256" key="1">
    <source>
        <dbReference type="SAM" id="MobiDB-lite"/>
    </source>
</evidence>
<feature type="compositionally biased region" description="Low complexity" evidence="1">
    <location>
        <begin position="318"/>
        <end position="349"/>
    </location>
</feature>
<feature type="region of interest" description="Disordered" evidence="1">
    <location>
        <begin position="252"/>
        <end position="353"/>
    </location>
</feature>